<dbReference type="Proteomes" id="UP001597413">
    <property type="component" value="Unassembled WGS sequence"/>
</dbReference>
<sequence>MSIVIEKAVEQLSEKLPNGFSSVAKFVIEGEGSIIADPDGVRAGDAEADVTLTADTDTFRGMLSGDVNPTMAFMQGKLKIDGPMGLAMQLGAALS</sequence>
<dbReference type="Pfam" id="PF02036">
    <property type="entry name" value="SCP2"/>
    <property type="match status" value="1"/>
</dbReference>
<organism evidence="2 3">
    <name type="scientific">Rhodobacter lacus</name>
    <dbReference type="NCBI Taxonomy" id="1641972"/>
    <lineage>
        <taxon>Bacteria</taxon>
        <taxon>Pseudomonadati</taxon>
        <taxon>Pseudomonadota</taxon>
        <taxon>Alphaproteobacteria</taxon>
        <taxon>Rhodobacterales</taxon>
        <taxon>Rhodobacter group</taxon>
        <taxon>Rhodobacter</taxon>
    </lineage>
</organism>
<gene>
    <name evidence="2" type="ORF">ACFSM0_04200</name>
</gene>
<feature type="domain" description="SCP2" evidence="1">
    <location>
        <begin position="22"/>
        <end position="94"/>
    </location>
</feature>
<dbReference type="PANTHER" id="PTHR10094">
    <property type="entry name" value="STEROL CARRIER PROTEIN 2 SCP-2 FAMILY PROTEIN"/>
    <property type="match status" value="1"/>
</dbReference>
<reference evidence="3" key="1">
    <citation type="journal article" date="2019" name="Int. J. Syst. Evol. Microbiol.">
        <title>The Global Catalogue of Microorganisms (GCM) 10K type strain sequencing project: providing services to taxonomists for standard genome sequencing and annotation.</title>
        <authorList>
            <consortium name="The Broad Institute Genomics Platform"/>
            <consortium name="The Broad Institute Genome Sequencing Center for Infectious Disease"/>
            <person name="Wu L."/>
            <person name="Ma J."/>
        </authorList>
    </citation>
    <scope>NUCLEOTIDE SEQUENCE [LARGE SCALE GENOMIC DNA]</scope>
    <source>
        <strain evidence="3">CCUG 55131</strain>
    </source>
</reference>
<evidence type="ECO:0000313" key="3">
    <source>
        <dbReference type="Proteomes" id="UP001597413"/>
    </source>
</evidence>
<dbReference type="Gene3D" id="3.30.1050.10">
    <property type="entry name" value="SCP2 sterol-binding domain"/>
    <property type="match status" value="1"/>
</dbReference>
<dbReference type="InterPro" id="IPR036527">
    <property type="entry name" value="SCP2_sterol-bd_dom_sf"/>
</dbReference>
<dbReference type="SUPFAM" id="SSF55718">
    <property type="entry name" value="SCP-like"/>
    <property type="match status" value="1"/>
</dbReference>
<evidence type="ECO:0000259" key="1">
    <source>
        <dbReference type="Pfam" id="PF02036"/>
    </source>
</evidence>
<name>A0ABW5A5J9_9RHOB</name>
<dbReference type="EMBL" id="JBHUIX010000004">
    <property type="protein sequence ID" value="MFD2173290.1"/>
    <property type="molecule type" value="Genomic_DNA"/>
</dbReference>
<evidence type="ECO:0000313" key="2">
    <source>
        <dbReference type="EMBL" id="MFD2173290.1"/>
    </source>
</evidence>
<dbReference type="PANTHER" id="PTHR10094:SF25">
    <property type="entry name" value="SCP2 STEROL-BINDING DOMAIN-CONTAINING PROTEIN 1"/>
    <property type="match status" value="1"/>
</dbReference>
<accession>A0ABW5A5J9</accession>
<dbReference type="RefSeq" id="WP_377387617.1">
    <property type="nucleotide sequence ID" value="NZ_JBHUIX010000004.1"/>
</dbReference>
<protein>
    <submittedName>
        <fullName evidence="2">SCP2 sterol-binding domain-containing protein</fullName>
    </submittedName>
</protein>
<keyword evidence="3" id="KW-1185">Reference proteome</keyword>
<dbReference type="InterPro" id="IPR003033">
    <property type="entry name" value="SCP2_sterol-bd_dom"/>
</dbReference>
<comment type="caution">
    <text evidence="2">The sequence shown here is derived from an EMBL/GenBank/DDBJ whole genome shotgun (WGS) entry which is preliminary data.</text>
</comment>
<proteinExistence type="predicted"/>